<dbReference type="InterPro" id="IPR012334">
    <property type="entry name" value="Pectin_lyas_fold"/>
</dbReference>
<organism evidence="2 3">
    <name type="scientific">Couchioplanes caeruleus subsp. caeruleus</name>
    <dbReference type="NCBI Taxonomy" id="56427"/>
    <lineage>
        <taxon>Bacteria</taxon>
        <taxon>Bacillati</taxon>
        <taxon>Actinomycetota</taxon>
        <taxon>Actinomycetes</taxon>
        <taxon>Micromonosporales</taxon>
        <taxon>Micromonosporaceae</taxon>
        <taxon>Couchioplanes</taxon>
    </lineage>
</organism>
<evidence type="ECO:0000313" key="3">
    <source>
        <dbReference type="Proteomes" id="UP000182486"/>
    </source>
</evidence>
<evidence type="ECO:0000313" key="2">
    <source>
        <dbReference type="EMBL" id="OJF16248.1"/>
    </source>
</evidence>
<proteinExistence type="predicted"/>
<reference evidence="2 3" key="1">
    <citation type="submission" date="2016-09" db="EMBL/GenBank/DDBJ databases">
        <title>Couchioplanes caeruleus draft genome sequence.</title>
        <authorList>
            <person name="Sheehan J."/>
            <person name="Caffrey P."/>
        </authorList>
    </citation>
    <scope>NUCLEOTIDE SEQUENCE [LARGE SCALE GENOMIC DNA]</scope>
    <source>
        <strain evidence="2 3">DSM 43634</strain>
    </source>
</reference>
<dbReference type="SMART" id="SM00710">
    <property type="entry name" value="PbH1"/>
    <property type="match status" value="6"/>
</dbReference>
<dbReference type="RefSeq" id="WP_071802676.1">
    <property type="nucleotide sequence ID" value="NZ_MEIA01000002.1"/>
</dbReference>
<name>A0A1K0FU70_9ACTN</name>
<evidence type="ECO:0008006" key="4">
    <source>
        <dbReference type="Google" id="ProtNLM"/>
    </source>
</evidence>
<dbReference type="SUPFAM" id="SSF51126">
    <property type="entry name" value="Pectin lyase-like"/>
    <property type="match status" value="1"/>
</dbReference>
<dbReference type="InterPro" id="IPR011050">
    <property type="entry name" value="Pectin_lyase_fold/virulence"/>
</dbReference>
<gene>
    <name evidence="2" type="ORF">BG844_00445</name>
</gene>
<sequence>MTDTARPRASRREGRREAATAKRLAAAALLPLISLPVLVSQPAQAASSTPPGYSLTATVAPPAMSVRDCRTDASCVFAPDPSGSDDYAALKPAVDRAAKLAVPAVLDAGGAVLTPARPATVLLSSGTYRLSRGLQLPPNVNLRGRGIKDTTVSMITANWQNFNYGYLISWDFHTRQAGSSNLVSDLTVNGNCREGAGAPSRRDLPGRPGAFCDFRGPKGDLASTNAGGGIAVGDRWTVRQVRFTNLEYFKVWVGDGVKDVRIVDNRFDNWGGAESGDEDNVGGGSRNDNVVVEYNQFDKTIHGNSFDFTNAIRTTVRRNTVVSDGAVATARGERWSSGNMYLEGLVQATVADNVLHGAQISLKTNGGYAHSGENKDITNPRDSVVSGNRISYPGEAGIVVVYDDYRDADETAGTVGGWNDKSTVDTDHIVRPGGNNVIRDNVVQYAGRSGILVLGSHGHAKDAPDTITGNLVRNSGWGGSTGYDTGAGFFDTAGIGLSIGDGDRIYGNTIADRPAKRTTWYGIHLGARRAPTAPTNTVLTGPAGETNTATRVIASTYHRVGQAPEAPNNLMADGRTLSWEESYALEGRPIAGYRVYRDGRVVGDLPVGSATIPGNLLTADESSFENAAAGTAGWTAGFRTTLARVGTAGAVGTSAMSLASSGTGEVSFAGRKMAATPGQLYTSVISAQAQAAGRWVRAGLKFTTATGKVHNLATNNRATVDATTGWMTSNYTVEAPADAVSVQAWYLIEGTVAGEVHLVDRLGLVAGTRTQQWTEPRRQAKPAAYHVVAYTAAENSTPSTVAVS</sequence>
<evidence type="ECO:0000256" key="1">
    <source>
        <dbReference type="SAM" id="SignalP"/>
    </source>
</evidence>
<dbReference type="AlphaFoldDB" id="A0A1K0FU70"/>
<dbReference type="InterPro" id="IPR006626">
    <property type="entry name" value="PbH1"/>
</dbReference>
<comment type="caution">
    <text evidence="2">The sequence shown here is derived from an EMBL/GenBank/DDBJ whole genome shotgun (WGS) entry which is preliminary data.</text>
</comment>
<dbReference type="Gene3D" id="2.60.120.260">
    <property type="entry name" value="Galactose-binding domain-like"/>
    <property type="match status" value="1"/>
</dbReference>
<keyword evidence="1" id="KW-0732">Signal</keyword>
<accession>A0A1K0FU70</accession>
<protein>
    <recommendedName>
        <fullName evidence="4">Parallel beta helix pectate lyase-like protein</fullName>
    </recommendedName>
</protein>
<dbReference type="Gene3D" id="2.160.20.10">
    <property type="entry name" value="Single-stranded right-handed beta-helix, Pectin lyase-like"/>
    <property type="match status" value="1"/>
</dbReference>
<feature type="signal peptide" evidence="1">
    <location>
        <begin position="1"/>
        <end position="45"/>
    </location>
</feature>
<feature type="chain" id="PRO_5009663905" description="Parallel beta helix pectate lyase-like protein" evidence="1">
    <location>
        <begin position="46"/>
        <end position="804"/>
    </location>
</feature>
<dbReference type="EMBL" id="MEIA01000002">
    <property type="protein sequence ID" value="OJF16248.1"/>
    <property type="molecule type" value="Genomic_DNA"/>
</dbReference>
<keyword evidence="3" id="KW-1185">Reference proteome</keyword>
<dbReference type="Proteomes" id="UP000182486">
    <property type="component" value="Unassembled WGS sequence"/>
</dbReference>